<sequence>MKTYKQLTERQKVALSTMGKHPEAFAEIVGLLESELSLTKTRYETAKEQLVASGDGRPVCLHLRGCIEALRGVIDLFNSTREL</sequence>
<protein>
    <submittedName>
        <fullName evidence="1">Uncharacterized protein</fullName>
    </submittedName>
</protein>
<proteinExistence type="predicted"/>
<reference evidence="1 2" key="1">
    <citation type="submission" date="2013-11" db="EMBL/GenBank/DDBJ databases">
        <title>Genomic analysis of Pelistega sp. HM-7.</title>
        <authorList>
            <person name="Kumbhare S.V."/>
            <person name="Shetty S.A."/>
            <person name="Sharma O."/>
            <person name="Dhotre D.P."/>
        </authorList>
    </citation>
    <scope>NUCLEOTIDE SEQUENCE [LARGE SCALE GENOMIC DNA]</scope>
    <source>
        <strain evidence="1 2">HM-7</strain>
    </source>
</reference>
<accession>V8FTT9</accession>
<organism evidence="1 2">
    <name type="scientific">Pelistega indica</name>
    <dbReference type="NCBI Taxonomy" id="1414851"/>
    <lineage>
        <taxon>Bacteria</taxon>
        <taxon>Pseudomonadati</taxon>
        <taxon>Pseudomonadota</taxon>
        <taxon>Betaproteobacteria</taxon>
        <taxon>Burkholderiales</taxon>
        <taxon>Alcaligenaceae</taxon>
        <taxon>Pelistega</taxon>
    </lineage>
</organism>
<gene>
    <name evidence="1" type="ORF">V757_11185</name>
</gene>
<comment type="caution">
    <text evidence="1">The sequence shown here is derived from an EMBL/GenBank/DDBJ whole genome shotgun (WGS) entry which is preliminary data.</text>
</comment>
<keyword evidence="2" id="KW-1185">Reference proteome</keyword>
<dbReference type="AlphaFoldDB" id="V8FTT9"/>
<name>V8FTT9_9BURK</name>
<evidence type="ECO:0000313" key="1">
    <source>
        <dbReference type="EMBL" id="ETD67545.1"/>
    </source>
</evidence>
<dbReference type="EMBL" id="AYSV01000118">
    <property type="protein sequence ID" value="ETD67545.1"/>
    <property type="molecule type" value="Genomic_DNA"/>
</dbReference>
<dbReference type="Proteomes" id="UP000018766">
    <property type="component" value="Unassembled WGS sequence"/>
</dbReference>
<evidence type="ECO:0000313" key="2">
    <source>
        <dbReference type="Proteomes" id="UP000018766"/>
    </source>
</evidence>